<name>A0AAW1TK76_9CUCU</name>
<keyword evidence="3" id="KW-1185">Reference proteome</keyword>
<evidence type="ECO:0000313" key="3">
    <source>
        <dbReference type="Proteomes" id="UP001431783"/>
    </source>
</evidence>
<gene>
    <name evidence="2" type="ORF">WA026_006286</name>
</gene>
<accession>A0AAW1TK76</accession>
<feature type="chain" id="PRO_5043721636" evidence="1">
    <location>
        <begin position="20"/>
        <end position="141"/>
    </location>
</feature>
<dbReference type="EMBL" id="JARQZJ010000002">
    <property type="protein sequence ID" value="KAK9870203.1"/>
    <property type="molecule type" value="Genomic_DNA"/>
</dbReference>
<keyword evidence="1" id="KW-0732">Signal</keyword>
<evidence type="ECO:0000313" key="2">
    <source>
        <dbReference type="EMBL" id="KAK9870203.1"/>
    </source>
</evidence>
<organism evidence="2 3">
    <name type="scientific">Henosepilachna vigintioctopunctata</name>
    <dbReference type="NCBI Taxonomy" id="420089"/>
    <lineage>
        <taxon>Eukaryota</taxon>
        <taxon>Metazoa</taxon>
        <taxon>Ecdysozoa</taxon>
        <taxon>Arthropoda</taxon>
        <taxon>Hexapoda</taxon>
        <taxon>Insecta</taxon>
        <taxon>Pterygota</taxon>
        <taxon>Neoptera</taxon>
        <taxon>Endopterygota</taxon>
        <taxon>Coleoptera</taxon>
        <taxon>Polyphaga</taxon>
        <taxon>Cucujiformia</taxon>
        <taxon>Coccinelloidea</taxon>
        <taxon>Coccinellidae</taxon>
        <taxon>Epilachninae</taxon>
        <taxon>Epilachnini</taxon>
        <taxon>Henosepilachna</taxon>
    </lineage>
</organism>
<proteinExistence type="predicted"/>
<sequence>MWISGVHIVVVYFCACAVAEELRPGTERKQSRVKRSVDSYNLYNDNYNSKKYDNYNSLSTLRLRHQSRFPNLDKVMTRINNMKLGSDEKTVNSGVHNRIRHNSWYERMTTTTTPKSSEIFGNYFDEDYEETKEEDNNWVSV</sequence>
<comment type="caution">
    <text evidence="2">The sequence shown here is derived from an EMBL/GenBank/DDBJ whole genome shotgun (WGS) entry which is preliminary data.</text>
</comment>
<evidence type="ECO:0000256" key="1">
    <source>
        <dbReference type="SAM" id="SignalP"/>
    </source>
</evidence>
<dbReference type="AlphaFoldDB" id="A0AAW1TK76"/>
<reference evidence="2 3" key="1">
    <citation type="submission" date="2023-03" db="EMBL/GenBank/DDBJ databases">
        <title>Genome insight into feeding habits of ladybird beetles.</title>
        <authorList>
            <person name="Li H.-S."/>
            <person name="Huang Y.-H."/>
            <person name="Pang H."/>
        </authorList>
    </citation>
    <scope>NUCLEOTIDE SEQUENCE [LARGE SCALE GENOMIC DNA]</scope>
    <source>
        <strain evidence="2">SYSU_2023b</strain>
        <tissue evidence="2">Whole body</tissue>
    </source>
</reference>
<protein>
    <submittedName>
        <fullName evidence="2">Uncharacterized protein</fullName>
    </submittedName>
</protein>
<feature type="signal peptide" evidence="1">
    <location>
        <begin position="1"/>
        <end position="19"/>
    </location>
</feature>
<dbReference type="Proteomes" id="UP001431783">
    <property type="component" value="Unassembled WGS sequence"/>
</dbReference>